<sequence>MDTVSERANVHPELGLFGRQTPKGPCWRRREVIPQRILLILRGLFTQRSGLRPPLSVPSRWAIVRDHTPPLCPLPELREQAVWVSGCSCQCTSETPEVHPPASSEQMLLRDCALALRCPHSYVTAA</sequence>
<comment type="caution">
    <text evidence="1">The sequence shown here is derived from an EMBL/GenBank/DDBJ whole genome shotgun (WGS) entry which is preliminary data.</text>
</comment>
<dbReference type="Proteomes" id="UP001221898">
    <property type="component" value="Unassembled WGS sequence"/>
</dbReference>
<name>A0AAD7WRF9_9TELE</name>
<proteinExistence type="predicted"/>
<evidence type="ECO:0000313" key="2">
    <source>
        <dbReference type="Proteomes" id="UP001221898"/>
    </source>
</evidence>
<organism evidence="1 2">
    <name type="scientific">Aldrovandia affinis</name>
    <dbReference type="NCBI Taxonomy" id="143900"/>
    <lineage>
        <taxon>Eukaryota</taxon>
        <taxon>Metazoa</taxon>
        <taxon>Chordata</taxon>
        <taxon>Craniata</taxon>
        <taxon>Vertebrata</taxon>
        <taxon>Euteleostomi</taxon>
        <taxon>Actinopterygii</taxon>
        <taxon>Neopterygii</taxon>
        <taxon>Teleostei</taxon>
        <taxon>Notacanthiformes</taxon>
        <taxon>Halosauridae</taxon>
        <taxon>Aldrovandia</taxon>
    </lineage>
</organism>
<reference evidence="1" key="1">
    <citation type="journal article" date="2023" name="Science">
        <title>Genome structures resolve the early diversification of teleost fishes.</title>
        <authorList>
            <person name="Parey E."/>
            <person name="Louis A."/>
            <person name="Montfort J."/>
            <person name="Bouchez O."/>
            <person name="Roques C."/>
            <person name="Iampietro C."/>
            <person name="Lluch J."/>
            <person name="Castinel A."/>
            <person name="Donnadieu C."/>
            <person name="Desvignes T."/>
            <person name="Floi Bucao C."/>
            <person name="Jouanno E."/>
            <person name="Wen M."/>
            <person name="Mejri S."/>
            <person name="Dirks R."/>
            <person name="Jansen H."/>
            <person name="Henkel C."/>
            <person name="Chen W.J."/>
            <person name="Zahm M."/>
            <person name="Cabau C."/>
            <person name="Klopp C."/>
            <person name="Thompson A.W."/>
            <person name="Robinson-Rechavi M."/>
            <person name="Braasch I."/>
            <person name="Lecointre G."/>
            <person name="Bobe J."/>
            <person name="Postlethwait J.H."/>
            <person name="Berthelot C."/>
            <person name="Roest Crollius H."/>
            <person name="Guiguen Y."/>
        </authorList>
    </citation>
    <scope>NUCLEOTIDE SEQUENCE</scope>
    <source>
        <strain evidence="1">NC1722</strain>
    </source>
</reference>
<protein>
    <submittedName>
        <fullName evidence="1">Uncharacterized protein</fullName>
    </submittedName>
</protein>
<keyword evidence="2" id="KW-1185">Reference proteome</keyword>
<dbReference type="AlphaFoldDB" id="A0AAD7WRF9"/>
<dbReference type="EMBL" id="JAINUG010000044">
    <property type="protein sequence ID" value="KAJ8406273.1"/>
    <property type="molecule type" value="Genomic_DNA"/>
</dbReference>
<accession>A0AAD7WRF9</accession>
<evidence type="ECO:0000313" key="1">
    <source>
        <dbReference type="EMBL" id="KAJ8406273.1"/>
    </source>
</evidence>
<gene>
    <name evidence="1" type="ORF">AAFF_G00305040</name>
</gene>